<dbReference type="Proteomes" id="UP000016662">
    <property type="component" value="Unassembled WGS sequence"/>
</dbReference>
<sequence length="213" mass="24634">MAGLFETIGGVFMDNRTFGYARVSSREQHEDRQIEALTNYGVSRDNIIVDKCSGKDTEREGYQYLKKQILRNGDTLVIKELDRLSRSKSDIKQELEFFKCNGIHVKILDIPTTLTDFPPEQMWVMDMINAILIEVLGSIAENERLKIRRRQREGIDAALKKNVRFGRPAIAKPENWDTVVKQIDAKETTVSQALQTLNISRSSYYRFRQNNPF</sequence>
<dbReference type="PANTHER" id="PTHR30461">
    <property type="entry name" value="DNA-INVERTASE FROM LAMBDOID PROPHAGE"/>
    <property type="match status" value="1"/>
</dbReference>
<dbReference type="InterPro" id="IPR050639">
    <property type="entry name" value="SSR_resolvase"/>
</dbReference>
<dbReference type="AlphaFoldDB" id="U2KVR9"/>
<dbReference type="Gene3D" id="3.40.50.1390">
    <property type="entry name" value="Resolvase, N-terminal catalytic domain"/>
    <property type="match status" value="1"/>
</dbReference>
<dbReference type="InterPro" id="IPR036162">
    <property type="entry name" value="Resolvase-like_N_sf"/>
</dbReference>
<evidence type="ECO:0000313" key="8">
    <source>
        <dbReference type="EMBL" id="ERJ96170.1"/>
    </source>
</evidence>
<evidence type="ECO:0000256" key="6">
    <source>
        <dbReference type="PROSITE-ProRule" id="PRU10137"/>
    </source>
</evidence>
<evidence type="ECO:0000256" key="2">
    <source>
        <dbReference type="ARBA" id="ARBA00022908"/>
    </source>
</evidence>
<organism evidence="8 9">
    <name type="scientific">Ruminococcus callidus ATCC 27760</name>
    <dbReference type="NCBI Taxonomy" id="411473"/>
    <lineage>
        <taxon>Bacteria</taxon>
        <taxon>Bacillati</taxon>
        <taxon>Bacillota</taxon>
        <taxon>Clostridia</taxon>
        <taxon>Eubacteriales</taxon>
        <taxon>Oscillospiraceae</taxon>
        <taxon>Ruminococcus</taxon>
    </lineage>
</organism>
<dbReference type="EMBL" id="AWVF01000181">
    <property type="protein sequence ID" value="ERJ96170.1"/>
    <property type="molecule type" value="Genomic_DNA"/>
</dbReference>
<evidence type="ECO:0000256" key="1">
    <source>
        <dbReference type="ARBA" id="ARBA00009913"/>
    </source>
</evidence>
<keyword evidence="3" id="KW-0238">DNA-binding</keyword>
<evidence type="ECO:0000259" key="7">
    <source>
        <dbReference type="PROSITE" id="PS51736"/>
    </source>
</evidence>
<dbReference type="STRING" id="411473.RUMCAL_01477"/>
<keyword evidence="2" id="KW-0229">DNA integration</keyword>
<dbReference type="SUPFAM" id="SSF53041">
    <property type="entry name" value="Resolvase-like"/>
    <property type="match status" value="1"/>
</dbReference>
<name>U2KVR9_9FIRM</name>
<dbReference type="PROSITE" id="PS00398">
    <property type="entry name" value="RECOMBINASES_2"/>
    <property type="match status" value="1"/>
</dbReference>
<dbReference type="PROSITE" id="PS51736">
    <property type="entry name" value="RECOMBINASES_3"/>
    <property type="match status" value="1"/>
</dbReference>
<comment type="caution">
    <text evidence="8">The sequence shown here is derived from an EMBL/GenBank/DDBJ whole genome shotgun (WGS) entry which is preliminary data.</text>
</comment>
<dbReference type="PATRIC" id="fig|411473.3.peg.1194"/>
<keyword evidence="9" id="KW-1185">Reference proteome</keyword>
<dbReference type="HOGENOM" id="CLU_010686_5_1_9"/>
<evidence type="ECO:0000256" key="4">
    <source>
        <dbReference type="ARBA" id="ARBA00023172"/>
    </source>
</evidence>
<dbReference type="Pfam" id="PF00239">
    <property type="entry name" value="Resolvase"/>
    <property type="match status" value="1"/>
</dbReference>
<dbReference type="PROSITE" id="PS00397">
    <property type="entry name" value="RECOMBINASES_1"/>
    <property type="match status" value="1"/>
</dbReference>
<dbReference type="GO" id="GO:0003677">
    <property type="term" value="F:DNA binding"/>
    <property type="evidence" value="ECO:0007669"/>
    <property type="project" value="UniProtKB-KW"/>
</dbReference>
<dbReference type="InterPro" id="IPR006119">
    <property type="entry name" value="Resolv_N"/>
</dbReference>
<dbReference type="SMART" id="SM00857">
    <property type="entry name" value="Resolvase"/>
    <property type="match status" value="1"/>
</dbReference>
<dbReference type="GO" id="GO:0015074">
    <property type="term" value="P:DNA integration"/>
    <property type="evidence" value="ECO:0007669"/>
    <property type="project" value="UniProtKB-KW"/>
</dbReference>
<proteinExistence type="inferred from homology"/>
<accession>U2KVR9</accession>
<feature type="active site" description="O-(5'-phospho-DNA)-serine intermediate" evidence="5 6">
    <location>
        <position position="24"/>
    </location>
</feature>
<evidence type="ECO:0000313" key="9">
    <source>
        <dbReference type="Proteomes" id="UP000016662"/>
    </source>
</evidence>
<dbReference type="PANTHER" id="PTHR30461:SF26">
    <property type="entry name" value="RESOLVASE HOMOLOG YNEB"/>
    <property type="match status" value="1"/>
</dbReference>
<evidence type="ECO:0000256" key="3">
    <source>
        <dbReference type="ARBA" id="ARBA00023125"/>
    </source>
</evidence>
<dbReference type="eggNOG" id="COG1961">
    <property type="taxonomic scope" value="Bacteria"/>
</dbReference>
<feature type="domain" description="Resolvase/invertase-type recombinase catalytic" evidence="7">
    <location>
        <begin position="16"/>
        <end position="162"/>
    </location>
</feature>
<reference evidence="8 9" key="1">
    <citation type="submission" date="2013-07" db="EMBL/GenBank/DDBJ databases">
        <authorList>
            <person name="Weinstock G."/>
            <person name="Sodergren E."/>
            <person name="Wylie T."/>
            <person name="Fulton L."/>
            <person name="Fulton R."/>
            <person name="Fronick C."/>
            <person name="O'Laughlin M."/>
            <person name="Godfrey J."/>
            <person name="Miner T."/>
            <person name="Herter B."/>
            <person name="Appelbaum E."/>
            <person name="Cordes M."/>
            <person name="Lek S."/>
            <person name="Wollam A."/>
            <person name="Pepin K.H."/>
            <person name="Palsikar V.B."/>
            <person name="Mitreva M."/>
            <person name="Wilson R.K."/>
        </authorList>
    </citation>
    <scope>NUCLEOTIDE SEQUENCE [LARGE SCALE GENOMIC DNA]</scope>
    <source>
        <strain evidence="8 9">ATCC 27760</strain>
    </source>
</reference>
<dbReference type="CDD" id="cd03768">
    <property type="entry name" value="SR_ResInv"/>
    <property type="match status" value="1"/>
</dbReference>
<evidence type="ECO:0000256" key="5">
    <source>
        <dbReference type="PIRSR" id="PIRSR606118-50"/>
    </source>
</evidence>
<dbReference type="InterPro" id="IPR006118">
    <property type="entry name" value="Recombinase_CS"/>
</dbReference>
<protein>
    <submittedName>
        <fullName evidence="8">Resolvase protein</fullName>
    </submittedName>
</protein>
<comment type="similarity">
    <text evidence="1">Belongs to the site-specific recombinase resolvase family.</text>
</comment>
<dbReference type="GO" id="GO:0000150">
    <property type="term" value="F:DNA strand exchange activity"/>
    <property type="evidence" value="ECO:0007669"/>
    <property type="project" value="InterPro"/>
</dbReference>
<keyword evidence="4" id="KW-0233">DNA recombination</keyword>
<gene>
    <name evidence="8" type="ORF">RUMCAL_01477</name>
</gene>